<comment type="caution">
    <text evidence="3">The sequence shown here is derived from an EMBL/GenBank/DDBJ whole genome shotgun (WGS) entry which is preliminary data.</text>
</comment>
<comment type="similarity">
    <text evidence="1">Belongs to the UPF0065 (bug) family.</text>
</comment>
<gene>
    <name evidence="3" type="ORF">KHU32_20540</name>
</gene>
<dbReference type="PANTHER" id="PTHR42928">
    <property type="entry name" value="TRICARBOXYLATE-BINDING PROTEIN"/>
    <property type="match status" value="1"/>
</dbReference>
<feature type="chain" id="PRO_5046976781" evidence="2">
    <location>
        <begin position="22"/>
        <end position="325"/>
    </location>
</feature>
<proteinExistence type="inferred from homology"/>
<sequence length="325" mass="34642">MTLPKLSRRTLLGAMAAPALAGPAVAQAWPNRPIRVIVPFAAGGTTDLMTRLIGERLGAPLGQQVVVENRGGAFGMLGADAVAKAPADGYTLLAGSPGPMVVNPFVYKSLPYDPERDLCGVCMIASVPYVMAVPTSLGVNSVQELLALARARPNSINFATSGMASRLTVELFRALAGGVPMEMVQYRGGAPARTDLLAGRVQLVIEQAPAFLEDFRAGTLKPLAVGGTRRFRLLPDVPTLQEVGIAGYEAEAWMGYGAPAGTPMAIRERLATEIDRIVKMPEVQERLLSWGSEPVGGTVADMERILAEERRRWGEVVRIAGIERE</sequence>
<dbReference type="InterPro" id="IPR005064">
    <property type="entry name" value="BUG"/>
</dbReference>
<dbReference type="PROSITE" id="PS51318">
    <property type="entry name" value="TAT"/>
    <property type="match status" value="1"/>
</dbReference>
<name>A0ABS5QI45_9PROT</name>
<dbReference type="CDD" id="cd13578">
    <property type="entry name" value="PBP2_Bug27"/>
    <property type="match status" value="1"/>
</dbReference>
<dbReference type="PANTHER" id="PTHR42928:SF5">
    <property type="entry name" value="BLR1237 PROTEIN"/>
    <property type="match status" value="1"/>
</dbReference>
<dbReference type="Pfam" id="PF03401">
    <property type="entry name" value="TctC"/>
    <property type="match status" value="1"/>
</dbReference>
<keyword evidence="4" id="KW-1185">Reference proteome</keyword>
<dbReference type="Proteomes" id="UP000766336">
    <property type="component" value="Unassembled WGS sequence"/>
</dbReference>
<evidence type="ECO:0000313" key="4">
    <source>
        <dbReference type="Proteomes" id="UP000766336"/>
    </source>
</evidence>
<keyword evidence="2" id="KW-0732">Signal</keyword>
<dbReference type="SUPFAM" id="SSF53850">
    <property type="entry name" value="Periplasmic binding protein-like II"/>
    <property type="match status" value="1"/>
</dbReference>
<reference evidence="3 4" key="1">
    <citation type="submission" date="2021-05" db="EMBL/GenBank/DDBJ databases">
        <title>Roseococcus sp. XZZS9, whole genome shotgun sequencing project.</title>
        <authorList>
            <person name="Zhao G."/>
            <person name="Shen L."/>
        </authorList>
    </citation>
    <scope>NUCLEOTIDE SEQUENCE [LARGE SCALE GENOMIC DNA]</scope>
    <source>
        <strain evidence="3 4">XZZS9</strain>
    </source>
</reference>
<dbReference type="Gene3D" id="3.40.190.150">
    <property type="entry name" value="Bordetella uptake gene, domain 1"/>
    <property type="match status" value="1"/>
</dbReference>
<dbReference type="RefSeq" id="WP_213672029.1">
    <property type="nucleotide sequence ID" value="NZ_JAHCDA010000004.1"/>
</dbReference>
<organism evidence="3 4">
    <name type="scientific">Roseococcus pinisoli</name>
    <dbReference type="NCBI Taxonomy" id="2835040"/>
    <lineage>
        <taxon>Bacteria</taxon>
        <taxon>Pseudomonadati</taxon>
        <taxon>Pseudomonadota</taxon>
        <taxon>Alphaproteobacteria</taxon>
        <taxon>Acetobacterales</taxon>
        <taxon>Roseomonadaceae</taxon>
        <taxon>Roseococcus</taxon>
    </lineage>
</organism>
<dbReference type="InterPro" id="IPR042100">
    <property type="entry name" value="Bug_dom1"/>
</dbReference>
<dbReference type="EMBL" id="JAHCDA010000004">
    <property type="protein sequence ID" value="MBS7813342.1"/>
    <property type="molecule type" value="Genomic_DNA"/>
</dbReference>
<dbReference type="Gene3D" id="3.40.190.10">
    <property type="entry name" value="Periplasmic binding protein-like II"/>
    <property type="match status" value="1"/>
</dbReference>
<evidence type="ECO:0000256" key="1">
    <source>
        <dbReference type="ARBA" id="ARBA00006987"/>
    </source>
</evidence>
<evidence type="ECO:0000256" key="2">
    <source>
        <dbReference type="SAM" id="SignalP"/>
    </source>
</evidence>
<dbReference type="PIRSF" id="PIRSF017082">
    <property type="entry name" value="YflP"/>
    <property type="match status" value="1"/>
</dbReference>
<protein>
    <submittedName>
        <fullName evidence="3">Tripartite tricarboxylate transporter substrate binding protein</fullName>
    </submittedName>
</protein>
<evidence type="ECO:0000313" key="3">
    <source>
        <dbReference type="EMBL" id="MBS7813342.1"/>
    </source>
</evidence>
<accession>A0ABS5QI45</accession>
<feature type="signal peptide" evidence="2">
    <location>
        <begin position="1"/>
        <end position="21"/>
    </location>
</feature>
<dbReference type="InterPro" id="IPR006311">
    <property type="entry name" value="TAT_signal"/>
</dbReference>